<feature type="non-terminal residue" evidence="1">
    <location>
        <position position="1"/>
    </location>
</feature>
<proteinExistence type="predicted"/>
<comment type="caution">
    <text evidence="1">The sequence shown here is derived from an EMBL/GenBank/DDBJ whole genome shotgun (WGS) entry which is preliminary data.</text>
</comment>
<name>X1V4X4_9ZZZZ</name>
<dbReference type="EMBL" id="BARW01017172">
    <property type="protein sequence ID" value="GAI99659.1"/>
    <property type="molecule type" value="Genomic_DNA"/>
</dbReference>
<protein>
    <submittedName>
        <fullName evidence="1">Uncharacterized protein</fullName>
    </submittedName>
</protein>
<organism evidence="1">
    <name type="scientific">marine sediment metagenome</name>
    <dbReference type="NCBI Taxonomy" id="412755"/>
    <lineage>
        <taxon>unclassified sequences</taxon>
        <taxon>metagenomes</taxon>
        <taxon>ecological metagenomes</taxon>
    </lineage>
</organism>
<evidence type="ECO:0000313" key="1">
    <source>
        <dbReference type="EMBL" id="GAI99659.1"/>
    </source>
</evidence>
<reference evidence="1" key="1">
    <citation type="journal article" date="2014" name="Front. Microbiol.">
        <title>High frequency of phylogenetically diverse reductive dehalogenase-homologous genes in deep subseafloor sedimentary metagenomes.</title>
        <authorList>
            <person name="Kawai M."/>
            <person name="Futagami T."/>
            <person name="Toyoda A."/>
            <person name="Takaki Y."/>
            <person name="Nishi S."/>
            <person name="Hori S."/>
            <person name="Arai W."/>
            <person name="Tsubouchi T."/>
            <person name="Morono Y."/>
            <person name="Uchiyama I."/>
            <person name="Ito T."/>
            <person name="Fujiyama A."/>
            <person name="Inagaki F."/>
            <person name="Takami H."/>
        </authorList>
    </citation>
    <scope>NUCLEOTIDE SEQUENCE</scope>
    <source>
        <strain evidence="1">Expedition CK06-06</strain>
    </source>
</reference>
<dbReference type="AlphaFoldDB" id="X1V4X4"/>
<accession>X1V4X4</accession>
<sequence length="161" mass="16778">PTMGHIKLKTPGQLPGFPGACAEAKDPIPLAQCTEAKIEGTDATTETTVPKLTDVGAFVGYTLDGKSCTILASTGGNTGEFPIVSNTDDVLTLTGDPGDGTAVAYQLHDAGELEITRNTPELAALAHDAGKAHTFLNGKFYTDMPEPNFEAACSIIWDPLT</sequence>
<gene>
    <name evidence="1" type="ORF">S12H4_29724</name>
</gene>